<dbReference type="OrthoDB" id="10030622at2759"/>
<keyword evidence="4" id="KW-1185">Reference proteome</keyword>
<sequence length="238" mass="26559">MFTPVGFFNNPSTQHRTHGRYRPKPLSQRNLVSAFFGLTTVIFIATALVEPRWFAVQGKPCTGRHIGIYKMLSLKSKSPLKKLCYSADTILKLKIIMAFLCCALFCSFTACLLDIWGPKKRIFQLIRSNSIGNIVSVVMSVASCAFSYWVTISIKKHLHSQLKNPQHVHVTFSYSFYLVVAGGVCALLACAFNMINCTCRRNRSNFSSEEELTAELMNSMEAAAPSSIRGEPPPVYSV</sequence>
<gene>
    <name evidence="3" type="ORF">PACLA_8A075336</name>
</gene>
<dbReference type="InterPro" id="IPR046795">
    <property type="entry name" value="TMEM127_TM"/>
</dbReference>
<dbReference type="Gene3D" id="1.20.140.150">
    <property type="match status" value="1"/>
</dbReference>
<dbReference type="Pfam" id="PF20517">
    <property type="entry name" value="TMEM127"/>
    <property type="match status" value="1"/>
</dbReference>
<feature type="transmembrane region" description="Helical" evidence="2">
    <location>
        <begin position="174"/>
        <end position="195"/>
    </location>
</feature>
<evidence type="ECO:0000256" key="2">
    <source>
        <dbReference type="SAM" id="Phobius"/>
    </source>
</evidence>
<evidence type="ECO:0000256" key="1">
    <source>
        <dbReference type="SAM" id="MobiDB-lite"/>
    </source>
</evidence>
<evidence type="ECO:0000313" key="4">
    <source>
        <dbReference type="Proteomes" id="UP001152795"/>
    </source>
</evidence>
<keyword evidence="2" id="KW-1133">Transmembrane helix</keyword>
<dbReference type="GO" id="GO:0016020">
    <property type="term" value="C:membrane"/>
    <property type="evidence" value="ECO:0007669"/>
    <property type="project" value="TreeGrafter"/>
</dbReference>
<proteinExistence type="predicted"/>
<dbReference type="AlphaFoldDB" id="A0A6S7FW22"/>
<comment type="caution">
    <text evidence="3">The sequence shown here is derived from an EMBL/GenBank/DDBJ whole genome shotgun (WGS) entry which is preliminary data.</text>
</comment>
<evidence type="ECO:0000313" key="3">
    <source>
        <dbReference type="EMBL" id="CAB3981653.1"/>
    </source>
</evidence>
<dbReference type="PANTHER" id="PTHR28358:SF1">
    <property type="entry name" value="TRANSMEMBRANE PROTEIN 127"/>
    <property type="match status" value="1"/>
</dbReference>
<dbReference type="GO" id="GO:0008285">
    <property type="term" value="P:negative regulation of cell population proliferation"/>
    <property type="evidence" value="ECO:0007669"/>
    <property type="project" value="InterPro"/>
</dbReference>
<dbReference type="Proteomes" id="UP001152795">
    <property type="component" value="Unassembled WGS sequence"/>
</dbReference>
<keyword evidence="2" id="KW-0472">Membrane</keyword>
<feature type="region of interest" description="Disordered" evidence="1">
    <location>
        <begin position="1"/>
        <end position="22"/>
    </location>
</feature>
<name>A0A6S7FW22_PARCT</name>
<organism evidence="3 4">
    <name type="scientific">Paramuricea clavata</name>
    <name type="common">Red gorgonian</name>
    <name type="synonym">Violescent sea-whip</name>
    <dbReference type="NCBI Taxonomy" id="317549"/>
    <lineage>
        <taxon>Eukaryota</taxon>
        <taxon>Metazoa</taxon>
        <taxon>Cnidaria</taxon>
        <taxon>Anthozoa</taxon>
        <taxon>Octocorallia</taxon>
        <taxon>Malacalcyonacea</taxon>
        <taxon>Plexauridae</taxon>
        <taxon>Paramuricea</taxon>
    </lineage>
</organism>
<dbReference type="InterPro" id="IPR033331">
    <property type="entry name" value="TMEM127"/>
</dbReference>
<protein>
    <submittedName>
        <fullName evidence="3">Uncharacterized protein</fullName>
    </submittedName>
</protein>
<feature type="transmembrane region" description="Helical" evidence="2">
    <location>
        <begin position="95"/>
        <end position="113"/>
    </location>
</feature>
<dbReference type="GO" id="GO:0032007">
    <property type="term" value="P:negative regulation of TOR signaling"/>
    <property type="evidence" value="ECO:0007669"/>
    <property type="project" value="InterPro"/>
</dbReference>
<dbReference type="EMBL" id="CACRXK020000414">
    <property type="protein sequence ID" value="CAB3981653.1"/>
    <property type="molecule type" value="Genomic_DNA"/>
</dbReference>
<dbReference type="PANTHER" id="PTHR28358">
    <property type="entry name" value="TRANSMEMBRANE PROTEIN 127"/>
    <property type="match status" value="1"/>
</dbReference>
<reference evidence="3" key="1">
    <citation type="submission" date="2020-04" db="EMBL/GenBank/DDBJ databases">
        <authorList>
            <person name="Alioto T."/>
            <person name="Alioto T."/>
            <person name="Gomez Garrido J."/>
        </authorList>
    </citation>
    <scope>NUCLEOTIDE SEQUENCE</scope>
    <source>
        <strain evidence="3">A484AB</strain>
    </source>
</reference>
<feature type="transmembrane region" description="Helical" evidence="2">
    <location>
        <begin position="134"/>
        <end position="154"/>
    </location>
</feature>
<keyword evidence="2" id="KW-0812">Transmembrane</keyword>
<feature type="transmembrane region" description="Helical" evidence="2">
    <location>
        <begin position="30"/>
        <end position="49"/>
    </location>
</feature>
<accession>A0A6S7FW22</accession>